<evidence type="ECO:0000313" key="3">
    <source>
        <dbReference type="Proteomes" id="UP000078596"/>
    </source>
</evidence>
<dbReference type="PANTHER" id="PTHR46401">
    <property type="entry name" value="GLYCOSYLTRANSFERASE WBBK-RELATED"/>
    <property type="match status" value="1"/>
</dbReference>
<dbReference type="STRING" id="1860122.A9404_03685"/>
<proteinExistence type="predicted"/>
<dbReference type="Gene3D" id="3.40.50.2000">
    <property type="entry name" value="Glycogen Phosphorylase B"/>
    <property type="match status" value="1"/>
</dbReference>
<protein>
    <submittedName>
        <fullName evidence="2">Glycosyl transferase family 1</fullName>
    </submittedName>
</protein>
<dbReference type="SUPFAM" id="SSF53756">
    <property type="entry name" value="UDP-Glycosyltransferase/glycogen phosphorylase"/>
    <property type="match status" value="1"/>
</dbReference>
<reference evidence="2 3" key="1">
    <citation type="submission" date="2016-06" db="EMBL/GenBank/DDBJ databases">
        <title>Insight into the functional genes involving in sulfur oxidation in Pearl River water.</title>
        <authorList>
            <person name="Luo J."/>
            <person name="Tan X."/>
            <person name="Lin W."/>
        </authorList>
    </citation>
    <scope>NUCLEOTIDE SEQUENCE [LARGE SCALE GENOMIC DNA]</scope>
    <source>
        <strain evidence="2 3">LS2</strain>
    </source>
</reference>
<dbReference type="PANTHER" id="PTHR46401:SF9">
    <property type="entry name" value="MANNOSYLTRANSFERASE A"/>
    <property type="match status" value="1"/>
</dbReference>
<keyword evidence="2" id="KW-0808">Transferase</keyword>
<name>A0A191ZFF5_9GAMM</name>
<dbReference type="GO" id="GO:0016757">
    <property type="term" value="F:glycosyltransferase activity"/>
    <property type="evidence" value="ECO:0007669"/>
    <property type="project" value="InterPro"/>
</dbReference>
<organism evidence="2 3">
    <name type="scientific">Halothiobacillus diazotrophicus</name>
    <dbReference type="NCBI Taxonomy" id="1860122"/>
    <lineage>
        <taxon>Bacteria</taxon>
        <taxon>Pseudomonadati</taxon>
        <taxon>Pseudomonadota</taxon>
        <taxon>Gammaproteobacteria</taxon>
        <taxon>Chromatiales</taxon>
        <taxon>Halothiobacillaceae</taxon>
        <taxon>Halothiobacillus</taxon>
    </lineage>
</organism>
<feature type="domain" description="Glycosyl transferase family 1" evidence="1">
    <location>
        <begin position="204"/>
        <end position="326"/>
    </location>
</feature>
<dbReference type="Pfam" id="PF00534">
    <property type="entry name" value="Glycos_transf_1"/>
    <property type="match status" value="1"/>
</dbReference>
<dbReference type="EMBL" id="CP016027">
    <property type="protein sequence ID" value="ANJ66598.1"/>
    <property type="molecule type" value="Genomic_DNA"/>
</dbReference>
<sequence>MTNVIIDITRLVDRAMQGRLPTGVDRVSLAYVRHVRKHADALVRYSGRWIILQGKDARTLFSILLRSPSSFSAITRWIVGKGLVFNHQAIQRGSILLNTGHSGLDDPDYTRRIAKAGLKAVYFLHDLIPLTHPEFCRPGESIRHAERLRTMLSSGAGLLMNSKDTRLRLLEYAAKQGVTLPPHAVAMLGPARMPPPEAARPLLEPYFVVLGTIEPRKNHLLLLHLWRDLVAEFGEDRVPRLVVIGQRGWECEQVIDLLDRSPALKRAVIELPHCLDDELTTWLAHAQALLFPAFVEGYGMPLIEAFTAGCPVIASNLRVFRELAADIPDYIHPLDGKAWREAILDYSVRPNSDRRSNQLKRIRTFKTPTWKDHFIVVDRLIESLTHHE</sequence>
<keyword evidence="3" id="KW-1185">Reference proteome</keyword>
<dbReference type="KEGG" id="haz:A9404_03685"/>
<evidence type="ECO:0000313" key="2">
    <source>
        <dbReference type="EMBL" id="ANJ66598.1"/>
    </source>
</evidence>
<dbReference type="Proteomes" id="UP000078596">
    <property type="component" value="Chromosome"/>
</dbReference>
<dbReference type="CDD" id="cd03809">
    <property type="entry name" value="GT4_MtfB-like"/>
    <property type="match status" value="1"/>
</dbReference>
<evidence type="ECO:0000259" key="1">
    <source>
        <dbReference type="Pfam" id="PF00534"/>
    </source>
</evidence>
<accession>A0A191ZFF5</accession>
<gene>
    <name evidence="2" type="ORF">A9404_03685</name>
</gene>
<dbReference type="OrthoDB" id="9764577at2"/>
<dbReference type="InterPro" id="IPR001296">
    <property type="entry name" value="Glyco_trans_1"/>
</dbReference>
<dbReference type="AlphaFoldDB" id="A0A191ZFF5"/>
<dbReference type="RefSeq" id="WP_066098773.1">
    <property type="nucleotide sequence ID" value="NZ_CP016027.1"/>
</dbReference>